<dbReference type="Proteomes" id="UP000197334">
    <property type="component" value="Unassembled WGS sequence"/>
</dbReference>
<organism evidence="1 2">
    <name type="scientific">Halomonas campaniensis</name>
    <dbReference type="NCBI Taxonomy" id="213554"/>
    <lineage>
        <taxon>Bacteria</taxon>
        <taxon>Pseudomonadati</taxon>
        <taxon>Pseudomonadota</taxon>
        <taxon>Gammaproteobacteria</taxon>
        <taxon>Oceanospirillales</taxon>
        <taxon>Halomonadaceae</taxon>
        <taxon>Halomonas</taxon>
    </lineage>
</organism>
<comment type="caution">
    <text evidence="1">The sequence shown here is derived from an EMBL/GenBank/DDBJ whole genome shotgun (WGS) entry which is preliminary data.</text>
</comment>
<proteinExistence type="predicted"/>
<reference evidence="1 2" key="1">
    <citation type="submission" date="2014-08" db="EMBL/GenBank/DDBJ databases">
        <title>Draft genome sequence of a novel L-asparaginase producing marine bacterium, Halomonas campaniensis.</title>
        <authorList>
            <person name="Sundarakrishnan B."/>
            <person name="Moushumi Priya A."/>
            <person name="Raman G."/>
            <person name="Sakthivel N."/>
            <person name="Park S."/>
            <person name="Jayachandran S."/>
        </authorList>
    </citation>
    <scope>NUCLEOTIDE SEQUENCE [LARGE SCALE GENOMIC DNA]</scope>
    <source>
        <strain evidence="1 2">SK03</strain>
    </source>
</reference>
<evidence type="ECO:0000313" key="1">
    <source>
        <dbReference type="EMBL" id="OWV28104.1"/>
    </source>
</evidence>
<dbReference type="OrthoDB" id="7352393at2"/>
<keyword evidence="2" id="KW-1185">Reference proteome</keyword>
<protein>
    <submittedName>
        <fullName evidence="1">Uncharacterized protein</fullName>
    </submittedName>
</protein>
<dbReference type="RefSeq" id="WP_088701403.1">
    <property type="nucleotide sequence ID" value="NZ_JPUA01000037.1"/>
</dbReference>
<dbReference type="EMBL" id="JPUA01000037">
    <property type="protein sequence ID" value="OWV28104.1"/>
    <property type="molecule type" value="Genomic_DNA"/>
</dbReference>
<dbReference type="AlphaFoldDB" id="A0A246RVC4"/>
<gene>
    <name evidence="1" type="ORF">JI62_17310</name>
</gene>
<accession>A0A246RVC4</accession>
<evidence type="ECO:0000313" key="2">
    <source>
        <dbReference type="Proteomes" id="UP000197334"/>
    </source>
</evidence>
<name>A0A246RVC4_9GAMM</name>
<sequence>MPRDNIADFNLCAGLIFSQTLAAFPNEIFLDKKAICEVLLNKELQEHKQDAYGQLYLDDSEHEEALKFVNGTGRWLVDEGYLRSRSQFHEPGAVTLTQNGFYILGTEALTSRGERLGRKLSENVEAGMWDAVREVTSDVLLAGIKLGWQELIKAPGSTS</sequence>